<dbReference type="AlphaFoldDB" id="A0A261Y8Q4"/>
<dbReference type="OrthoDB" id="21292at2759"/>
<dbReference type="Proteomes" id="UP000242875">
    <property type="component" value="Unassembled WGS sequence"/>
</dbReference>
<protein>
    <submittedName>
        <fullName evidence="2">Uncharacterized protein</fullName>
    </submittedName>
</protein>
<accession>A0A261Y8Q4</accession>
<dbReference type="InterPro" id="IPR006708">
    <property type="entry name" value="Pex19"/>
</dbReference>
<evidence type="ECO:0000313" key="3">
    <source>
        <dbReference type="Proteomes" id="UP000242875"/>
    </source>
</evidence>
<feature type="compositionally biased region" description="Polar residues" evidence="1">
    <location>
        <begin position="122"/>
        <end position="134"/>
    </location>
</feature>
<evidence type="ECO:0000256" key="1">
    <source>
        <dbReference type="SAM" id="MobiDB-lite"/>
    </source>
</evidence>
<feature type="compositionally biased region" description="Polar residues" evidence="1">
    <location>
        <begin position="23"/>
        <end position="64"/>
    </location>
</feature>
<feature type="region of interest" description="Disordered" evidence="1">
    <location>
        <begin position="110"/>
        <end position="134"/>
    </location>
</feature>
<dbReference type="GO" id="GO:0045046">
    <property type="term" value="P:protein import into peroxisome membrane"/>
    <property type="evidence" value="ECO:0007669"/>
    <property type="project" value="TreeGrafter"/>
</dbReference>
<keyword evidence="3" id="KW-1185">Reference proteome</keyword>
<gene>
    <name evidence="2" type="ORF">BZG36_00205</name>
</gene>
<dbReference type="GO" id="GO:0005778">
    <property type="term" value="C:peroxisomal membrane"/>
    <property type="evidence" value="ECO:0007669"/>
    <property type="project" value="TreeGrafter"/>
</dbReference>
<feature type="region of interest" description="Disordered" evidence="1">
    <location>
        <begin position="1"/>
        <end position="71"/>
    </location>
</feature>
<dbReference type="PANTHER" id="PTHR12774:SF2">
    <property type="entry name" value="PEROXISOMAL BIOGENESIS FACTOR 19"/>
    <property type="match status" value="1"/>
</dbReference>
<dbReference type="Pfam" id="PF04614">
    <property type="entry name" value="Pex19"/>
    <property type="match status" value="1"/>
</dbReference>
<dbReference type="InterPro" id="IPR038322">
    <property type="entry name" value="Pex19_C_sf"/>
</dbReference>
<dbReference type="Gene3D" id="1.20.120.900">
    <property type="entry name" value="Pex19, mPTS binding domain"/>
    <property type="match status" value="1"/>
</dbReference>
<dbReference type="GO" id="GO:0033328">
    <property type="term" value="F:peroxisome membrane targeting sequence binding"/>
    <property type="evidence" value="ECO:0007669"/>
    <property type="project" value="TreeGrafter"/>
</dbReference>
<sequence>MSTQTHAEDELDDELLDGVLDEFTSTSISEARPATSQPTTSGPKQTTISQAEQHNNDRQGGNATDQDLDNLLDDDFAKQLAAGMEELFQDMDEKDDVKAAFEKIWASFDEQARGDVPAAPETSATGPSIRSGKSFQDTIAETMSKLKNSSEEVDNSIKSSDDQTDAFMAEMLKQLESLGGEGGEEGGDFQQMLEQMMEQMMSKELLYEPMKDLKDKYPAWLTENAPPKTPADEYARYEQQFDYVKTIVAKYEDPSYDDKDPTKAKEIVTLMQQMQDCGQPPTGLMEDLAPGLDLGPDGIPKLPDGECSVM</sequence>
<proteinExistence type="predicted"/>
<comment type="caution">
    <text evidence="2">The sequence shown here is derived from an EMBL/GenBank/DDBJ whole genome shotgun (WGS) entry which is preliminary data.</text>
</comment>
<dbReference type="PANTHER" id="PTHR12774">
    <property type="entry name" value="PEROXISOMAL BIOGENESIS FACTOR 19"/>
    <property type="match status" value="1"/>
</dbReference>
<name>A0A261Y8Q4_9FUNG</name>
<feature type="compositionally biased region" description="Acidic residues" evidence="1">
    <location>
        <begin position="9"/>
        <end position="20"/>
    </location>
</feature>
<dbReference type="EMBL" id="MVBO01000001">
    <property type="protein sequence ID" value="OZJ07005.1"/>
    <property type="molecule type" value="Genomic_DNA"/>
</dbReference>
<reference evidence="2 3" key="1">
    <citation type="journal article" date="2017" name="Mycologia">
        <title>Bifiguratus adelaidae, gen. et sp. nov., a new member of Mucoromycotina in endophytic and soil-dwelling habitats.</title>
        <authorList>
            <person name="Torres-Cruz T.J."/>
            <person name="Billingsley Tobias T.L."/>
            <person name="Almatruk M."/>
            <person name="Hesse C."/>
            <person name="Kuske C.R."/>
            <person name="Desiro A."/>
            <person name="Benucci G.M."/>
            <person name="Bonito G."/>
            <person name="Stajich J.E."/>
            <person name="Dunlap C."/>
            <person name="Arnold A.E."/>
            <person name="Porras-Alfaro A."/>
        </authorList>
    </citation>
    <scope>NUCLEOTIDE SEQUENCE [LARGE SCALE GENOMIC DNA]</scope>
    <source>
        <strain evidence="2 3">AZ0501</strain>
    </source>
</reference>
<organism evidence="2 3">
    <name type="scientific">Bifiguratus adelaidae</name>
    <dbReference type="NCBI Taxonomy" id="1938954"/>
    <lineage>
        <taxon>Eukaryota</taxon>
        <taxon>Fungi</taxon>
        <taxon>Fungi incertae sedis</taxon>
        <taxon>Mucoromycota</taxon>
        <taxon>Mucoromycotina</taxon>
        <taxon>Endogonomycetes</taxon>
        <taxon>Endogonales</taxon>
        <taxon>Endogonales incertae sedis</taxon>
        <taxon>Bifiguratus</taxon>
    </lineage>
</organism>
<evidence type="ECO:0000313" key="2">
    <source>
        <dbReference type="EMBL" id="OZJ07005.1"/>
    </source>
</evidence>
<feature type="region of interest" description="Disordered" evidence="1">
    <location>
        <begin position="276"/>
        <end position="310"/>
    </location>
</feature>